<dbReference type="InterPro" id="IPR001199">
    <property type="entry name" value="Cyt_B5-like_heme/steroid-bd"/>
</dbReference>
<dbReference type="GO" id="GO:0046872">
    <property type="term" value="F:metal ion binding"/>
    <property type="evidence" value="ECO:0007669"/>
    <property type="project" value="UniProtKB-UniRule"/>
</dbReference>
<dbReference type="AlphaFoldDB" id="A0A0N1HUH4"/>
<keyword evidence="2 6" id="KW-0349">Heme</keyword>
<evidence type="ECO:0000256" key="4">
    <source>
        <dbReference type="ARBA" id="ARBA00023002"/>
    </source>
</evidence>
<feature type="domain" description="Cytochrome b5 heme-binding" evidence="8">
    <location>
        <begin position="29"/>
        <end position="85"/>
    </location>
</feature>
<keyword evidence="5 6" id="KW-0408">Iron</keyword>
<evidence type="ECO:0000313" key="11">
    <source>
        <dbReference type="Proteomes" id="UP000038010"/>
    </source>
</evidence>
<dbReference type="STRING" id="1664694.A0A0N1HUH4"/>
<dbReference type="PROSITE" id="PS00557">
    <property type="entry name" value="FMN_HYDROXY_ACID_DH_1"/>
    <property type="match status" value="1"/>
</dbReference>
<dbReference type="SUPFAM" id="SSF51395">
    <property type="entry name" value="FMN-linked oxidoreductases"/>
    <property type="match status" value="1"/>
</dbReference>
<name>A0A0N1HUH4_9EURO</name>
<dbReference type="EMBL" id="LFJN01000006">
    <property type="protein sequence ID" value="KPI43043.1"/>
    <property type="molecule type" value="Genomic_DNA"/>
</dbReference>
<organism evidence="10 11">
    <name type="scientific">Cyphellophora attinorum</name>
    <dbReference type="NCBI Taxonomy" id="1664694"/>
    <lineage>
        <taxon>Eukaryota</taxon>
        <taxon>Fungi</taxon>
        <taxon>Dikarya</taxon>
        <taxon>Ascomycota</taxon>
        <taxon>Pezizomycotina</taxon>
        <taxon>Eurotiomycetes</taxon>
        <taxon>Chaetothyriomycetidae</taxon>
        <taxon>Chaetothyriales</taxon>
        <taxon>Cyphellophoraceae</taxon>
        <taxon>Cyphellophora</taxon>
    </lineage>
</organism>
<feature type="region of interest" description="Disordered" evidence="7">
    <location>
        <begin position="102"/>
        <end position="123"/>
    </location>
</feature>
<comment type="similarity">
    <text evidence="6">Belongs to the cytochrome b5 family.</text>
</comment>
<evidence type="ECO:0000256" key="6">
    <source>
        <dbReference type="RuleBase" id="RU362121"/>
    </source>
</evidence>
<accession>A0A0N1HUH4</accession>
<comment type="cofactor">
    <cofactor evidence="1">
        <name>FMN</name>
        <dbReference type="ChEBI" id="CHEBI:58210"/>
    </cofactor>
</comment>
<keyword evidence="11" id="KW-1185">Reference proteome</keyword>
<dbReference type="PROSITE" id="PS50255">
    <property type="entry name" value="CYTOCHROME_B5_2"/>
    <property type="match status" value="1"/>
</dbReference>
<sequence>MSAQISRYVVALSQPMSSFDKPLTATLQIRGEVYDVTEFVDSHPGGAAMMLKYAGRDATAAYEPIHASGTINKYLSEAQRLGAVADEADESYEDSIATRRESPVHAPLTRPRDDQVIGTRPRKRPRLSSMISIADFAHAAEVLLPTTSYAFLGTGAEDNHSITRNHTTWQTVRLRPRVLRPIPSAPNTRRRILGNDFSAPFFVCPAGGAKLCHPEGDTLLTQAADQQGLLHWVCKREGDLKARIAEEGVDGDAAEEDDDGEGFKKQPKIARPPVYVDFTFDSAVAWLRGLTTLPIVIKGIQTWEDALLCHQYGVHPWLSNHGGRQLDSAPSALETLLDIREFCPAVLQECEVFVDGGITRGSDIVKAIALGARAVGIGRGFLYPMVFGQRGVEKAMEILKHEIETTLALIGVMSLDELGPQHVDTRRAFHSLARL</sequence>
<dbReference type="Pfam" id="PF00173">
    <property type="entry name" value="Cyt-b5"/>
    <property type="match status" value="1"/>
</dbReference>
<dbReference type="InterPro" id="IPR036400">
    <property type="entry name" value="Cyt_B5-like_heme/steroid_sf"/>
</dbReference>
<dbReference type="PANTHER" id="PTHR10578:SF104">
    <property type="entry name" value="CYTOCHROME B2, MITOCHONDRIAL-RELATED"/>
    <property type="match status" value="1"/>
</dbReference>
<dbReference type="InterPro" id="IPR037396">
    <property type="entry name" value="FMN_HAD"/>
</dbReference>
<feature type="domain" description="FMN hydroxy acid dehydrogenase" evidence="9">
    <location>
        <begin position="125"/>
        <end position="428"/>
    </location>
</feature>
<protein>
    <submittedName>
        <fullName evidence="10">Cytochrome b2, mitochondrial</fullName>
    </submittedName>
</protein>
<dbReference type="InterPro" id="IPR013785">
    <property type="entry name" value="Aldolase_TIM"/>
</dbReference>
<evidence type="ECO:0000259" key="8">
    <source>
        <dbReference type="PROSITE" id="PS50255"/>
    </source>
</evidence>
<evidence type="ECO:0000256" key="7">
    <source>
        <dbReference type="SAM" id="MobiDB-lite"/>
    </source>
</evidence>
<dbReference type="RefSeq" id="XP_018003006.1">
    <property type="nucleotide sequence ID" value="XM_018141638.1"/>
</dbReference>
<proteinExistence type="inferred from homology"/>
<dbReference type="OrthoDB" id="1925334at2759"/>
<dbReference type="Pfam" id="PF01070">
    <property type="entry name" value="FMN_dh"/>
    <property type="match status" value="2"/>
</dbReference>
<dbReference type="GeneID" id="28733518"/>
<dbReference type="Gene3D" id="3.10.120.10">
    <property type="entry name" value="Cytochrome b5-like heme/steroid binding domain"/>
    <property type="match status" value="1"/>
</dbReference>
<comment type="caution">
    <text evidence="10">The sequence shown here is derived from an EMBL/GenBank/DDBJ whole genome shotgun (WGS) entry which is preliminary data.</text>
</comment>
<keyword evidence="4" id="KW-0560">Oxidoreductase</keyword>
<dbReference type="VEuPathDB" id="FungiDB:AB675_1727"/>
<evidence type="ECO:0000256" key="1">
    <source>
        <dbReference type="ARBA" id="ARBA00001917"/>
    </source>
</evidence>
<dbReference type="InterPro" id="IPR018506">
    <property type="entry name" value="Cyt_B5_heme-BS"/>
</dbReference>
<dbReference type="InterPro" id="IPR000262">
    <property type="entry name" value="FMN-dep_DH"/>
</dbReference>
<dbReference type="SUPFAM" id="SSF55856">
    <property type="entry name" value="Cytochrome b5-like heme/steroid binding domain"/>
    <property type="match status" value="1"/>
</dbReference>
<dbReference type="SMART" id="SM01117">
    <property type="entry name" value="Cyt-b5"/>
    <property type="match status" value="1"/>
</dbReference>
<dbReference type="PROSITE" id="PS00191">
    <property type="entry name" value="CYTOCHROME_B5_1"/>
    <property type="match status" value="1"/>
</dbReference>
<dbReference type="GO" id="GO:0016491">
    <property type="term" value="F:oxidoreductase activity"/>
    <property type="evidence" value="ECO:0007669"/>
    <property type="project" value="UniProtKB-KW"/>
</dbReference>
<reference evidence="10 11" key="1">
    <citation type="submission" date="2015-06" db="EMBL/GenBank/DDBJ databases">
        <title>Draft genome of the ant-associated black yeast Phialophora attae CBS 131958.</title>
        <authorList>
            <person name="Moreno L.F."/>
            <person name="Stielow B.J."/>
            <person name="de Hoog S."/>
            <person name="Vicente V.A."/>
            <person name="Weiss V.A."/>
            <person name="de Vries M."/>
            <person name="Cruz L.M."/>
            <person name="Souza E.M."/>
        </authorList>
    </citation>
    <scope>NUCLEOTIDE SEQUENCE [LARGE SCALE GENOMIC DNA]</scope>
    <source>
        <strain evidence="10 11">CBS 131958</strain>
    </source>
</reference>
<dbReference type="GO" id="GO:0020037">
    <property type="term" value="F:heme binding"/>
    <property type="evidence" value="ECO:0007669"/>
    <property type="project" value="UniProtKB-UniRule"/>
</dbReference>
<dbReference type="PANTHER" id="PTHR10578">
    <property type="entry name" value="S -2-HYDROXY-ACID OXIDASE-RELATED"/>
    <property type="match status" value="1"/>
</dbReference>
<dbReference type="PROSITE" id="PS51349">
    <property type="entry name" value="FMN_HYDROXY_ACID_DH_2"/>
    <property type="match status" value="1"/>
</dbReference>
<gene>
    <name evidence="10" type="ORF">AB675_1727</name>
</gene>
<evidence type="ECO:0000256" key="3">
    <source>
        <dbReference type="ARBA" id="ARBA00022723"/>
    </source>
</evidence>
<evidence type="ECO:0000259" key="9">
    <source>
        <dbReference type="PROSITE" id="PS51349"/>
    </source>
</evidence>
<evidence type="ECO:0000256" key="5">
    <source>
        <dbReference type="ARBA" id="ARBA00023004"/>
    </source>
</evidence>
<dbReference type="InterPro" id="IPR008259">
    <property type="entry name" value="FMN_hydac_DH_AS"/>
</dbReference>
<dbReference type="Proteomes" id="UP000038010">
    <property type="component" value="Unassembled WGS sequence"/>
</dbReference>
<evidence type="ECO:0000256" key="2">
    <source>
        <dbReference type="ARBA" id="ARBA00022617"/>
    </source>
</evidence>
<evidence type="ECO:0000313" key="10">
    <source>
        <dbReference type="EMBL" id="KPI43043.1"/>
    </source>
</evidence>
<dbReference type="Gene3D" id="3.20.20.70">
    <property type="entry name" value="Aldolase class I"/>
    <property type="match status" value="2"/>
</dbReference>
<keyword evidence="3 6" id="KW-0479">Metal-binding</keyword>